<gene>
    <name evidence="3" type="ORF">CUU66_13580</name>
</gene>
<dbReference type="EMBL" id="PGUY01000042">
    <property type="protein sequence ID" value="PLT29344.1"/>
    <property type="molecule type" value="Genomic_DNA"/>
</dbReference>
<evidence type="ECO:0000313" key="4">
    <source>
        <dbReference type="Proteomes" id="UP000234748"/>
    </source>
</evidence>
<sequence>MLVSETQVDVRYGETDQMGVVYHANYIVWMELGRTQLIEELGFKYADMEEAGILSPVTDIQASYKKPVRYPETATVKTWIEKYDGIRVTYGYEVYNAAGELSLTGFSSHVCVKAENFRPISIRKKFPDWHEAYEKNKKNEA</sequence>
<dbReference type="InterPro" id="IPR029069">
    <property type="entry name" value="HotDog_dom_sf"/>
</dbReference>
<dbReference type="GO" id="GO:0047617">
    <property type="term" value="F:fatty acyl-CoA hydrolase activity"/>
    <property type="evidence" value="ECO:0007669"/>
    <property type="project" value="TreeGrafter"/>
</dbReference>
<dbReference type="NCBIfam" id="TIGR00051">
    <property type="entry name" value="YbgC/FadM family acyl-CoA thioesterase"/>
    <property type="match status" value="1"/>
</dbReference>
<dbReference type="SUPFAM" id="SSF54637">
    <property type="entry name" value="Thioesterase/thiol ester dehydrase-isomerase"/>
    <property type="match status" value="1"/>
</dbReference>
<proteinExistence type="inferred from homology"/>
<evidence type="ECO:0000256" key="1">
    <source>
        <dbReference type="ARBA" id="ARBA00005953"/>
    </source>
</evidence>
<organism evidence="3 4">
    <name type="scientific">Peribacillus deserti</name>
    <dbReference type="NCBI Taxonomy" id="673318"/>
    <lineage>
        <taxon>Bacteria</taxon>
        <taxon>Bacillati</taxon>
        <taxon>Bacillota</taxon>
        <taxon>Bacilli</taxon>
        <taxon>Bacillales</taxon>
        <taxon>Bacillaceae</taxon>
        <taxon>Peribacillus</taxon>
    </lineage>
</organism>
<keyword evidence="4" id="KW-1185">Reference proteome</keyword>
<dbReference type="FunFam" id="3.10.129.10:FF:000026">
    <property type="entry name" value="Possible 4-hydroxybenzoyl-CoA thioesterase"/>
    <property type="match status" value="1"/>
</dbReference>
<dbReference type="InterPro" id="IPR050563">
    <property type="entry name" value="4-hydroxybenzoyl-CoA_TE"/>
</dbReference>
<reference evidence="3 4" key="1">
    <citation type="submission" date="2017-11" db="EMBL/GenBank/DDBJ databases">
        <title>Comparitive Functional Genomics of Dry Heat Resistant strains isolated from the Viking Spacecraft.</title>
        <authorList>
            <person name="Seuylemezian A."/>
            <person name="Cooper K."/>
            <person name="Vaishampayan P."/>
        </authorList>
    </citation>
    <scope>NUCLEOTIDE SEQUENCE [LARGE SCALE GENOMIC DNA]</scope>
    <source>
        <strain evidence="3 4">V1-29</strain>
    </source>
</reference>
<name>A0A2N5M4Q3_9BACI</name>
<dbReference type="Proteomes" id="UP000234748">
    <property type="component" value="Unassembled WGS sequence"/>
</dbReference>
<dbReference type="RefSeq" id="WP_101643066.1">
    <property type="nucleotide sequence ID" value="NZ_PGUY01000042.1"/>
</dbReference>
<comment type="similarity">
    <text evidence="1">Belongs to the 4-hydroxybenzoyl-CoA thioesterase family.</text>
</comment>
<dbReference type="PANTHER" id="PTHR31793">
    <property type="entry name" value="4-HYDROXYBENZOYL-COA THIOESTERASE FAMILY MEMBER"/>
    <property type="match status" value="1"/>
</dbReference>
<evidence type="ECO:0000256" key="2">
    <source>
        <dbReference type="ARBA" id="ARBA00022801"/>
    </source>
</evidence>
<evidence type="ECO:0000313" key="3">
    <source>
        <dbReference type="EMBL" id="PLT29344.1"/>
    </source>
</evidence>
<dbReference type="Pfam" id="PF13279">
    <property type="entry name" value="4HBT_2"/>
    <property type="match status" value="1"/>
</dbReference>
<protein>
    <submittedName>
        <fullName evidence="3">Uncharacterized protein</fullName>
    </submittedName>
</protein>
<keyword evidence="2" id="KW-0378">Hydrolase</keyword>
<dbReference type="InterPro" id="IPR006684">
    <property type="entry name" value="YbgC/YbaW"/>
</dbReference>
<dbReference type="CDD" id="cd00586">
    <property type="entry name" value="4HBT"/>
    <property type="match status" value="1"/>
</dbReference>
<accession>A0A2N5M4Q3</accession>
<dbReference type="Gene3D" id="3.10.129.10">
    <property type="entry name" value="Hotdog Thioesterase"/>
    <property type="match status" value="1"/>
</dbReference>
<dbReference type="AlphaFoldDB" id="A0A2N5M4Q3"/>
<dbReference type="PANTHER" id="PTHR31793:SF27">
    <property type="entry name" value="NOVEL THIOESTERASE SUPERFAMILY DOMAIN AND SAPOSIN A-TYPE DOMAIN CONTAINING PROTEIN (0610012H03RIK)"/>
    <property type="match status" value="1"/>
</dbReference>
<dbReference type="PIRSF" id="PIRSF003230">
    <property type="entry name" value="YbgC"/>
    <property type="match status" value="1"/>
</dbReference>
<dbReference type="OrthoDB" id="9800856at2"/>
<comment type="caution">
    <text evidence="3">The sequence shown here is derived from an EMBL/GenBank/DDBJ whole genome shotgun (WGS) entry which is preliminary data.</text>
</comment>